<reference evidence="2" key="1">
    <citation type="submission" date="2023-03" db="EMBL/GenBank/DDBJ databases">
        <title>Massive genome expansion in bonnet fungi (Mycena s.s.) driven by repeated elements and novel gene families across ecological guilds.</title>
        <authorList>
            <consortium name="Lawrence Berkeley National Laboratory"/>
            <person name="Harder C.B."/>
            <person name="Miyauchi S."/>
            <person name="Viragh M."/>
            <person name="Kuo A."/>
            <person name="Thoen E."/>
            <person name="Andreopoulos B."/>
            <person name="Lu D."/>
            <person name="Skrede I."/>
            <person name="Drula E."/>
            <person name="Henrissat B."/>
            <person name="Morin E."/>
            <person name="Kohler A."/>
            <person name="Barry K."/>
            <person name="LaButti K."/>
            <person name="Morin E."/>
            <person name="Salamov A."/>
            <person name="Lipzen A."/>
            <person name="Mereny Z."/>
            <person name="Hegedus B."/>
            <person name="Baldrian P."/>
            <person name="Stursova M."/>
            <person name="Weitz H."/>
            <person name="Taylor A."/>
            <person name="Grigoriev I.V."/>
            <person name="Nagy L.G."/>
            <person name="Martin F."/>
            <person name="Kauserud H."/>
        </authorList>
    </citation>
    <scope>NUCLEOTIDE SEQUENCE</scope>
    <source>
        <strain evidence="2">CBHHK002</strain>
    </source>
</reference>
<keyword evidence="3" id="KW-1185">Reference proteome</keyword>
<accession>A0AAD7AMQ3</accession>
<sequence>MALALRCPTGAPEVLEKLFNNGLAVLDGIRGADEKAEIEKGKTFEVTEWVSCSRDGMVLLARLHQTYDVPDNKGTSLTPRKRIVKVDTAPGSSQQATDEMTDAAPVAERKVGDKYPTSDLLDHAGRFFNHQSAELTQRPYFNIDGSLIAPSELYSTLTEGTLVLVNLTAVTYVMTGMTLDSGKPIPDKKVYHVLVDKLRVLDHGNGESWDPAVPAMPERRFYAPAASPQRRPRDDAADAAFNNFGMKTQPSPPKKAKRTRGVA</sequence>
<evidence type="ECO:0000256" key="1">
    <source>
        <dbReference type="SAM" id="MobiDB-lite"/>
    </source>
</evidence>
<gene>
    <name evidence="2" type="ORF">DFH08DRAFT_329760</name>
</gene>
<organism evidence="2 3">
    <name type="scientific">Mycena albidolilacea</name>
    <dbReference type="NCBI Taxonomy" id="1033008"/>
    <lineage>
        <taxon>Eukaryota</taxon>
        <taxon>Fungi</taxon>
        <taxon>Dikarya</taxon>
        <taxon>Basidiomycota</taxon>
        <taxon>Agaricomycotina</taxon>
        <taxon>Agaricomycetes</taxon>
        <taxon>Agaricomycetidae</taxon>
        <taxon>Agaricales</taxon>
        <taxon>Marasmiineae</taxon>
        <taxon>Mycenaceae</taxon>
        <taxon>Mycena</taxon>
    </lineage>
</organism>
<feature type="compositionally biased region" description="Basic residues" evidence="1">
    <location>
        <begin position="254"/>
        <end position="263"/>
    </location>
</feature>
<evidence type="ECO:0000313" key="3">
    <source>
        <dbReference type="Proteomes" id="UP001218218"/>
    </source>
</evidence>
<protein>
    <submittedName>
        <fullName evidence="2">Uncharacterized protein</fullName>
    </submittedName>
</protein>
<feature type="region of interest" description="Disordered" evidence="1">
    <location>
        <begin position="242"/>
        <end position="263"/>
    </location>
</feature>
<dbReference type="AlphaFoldDB" id="A0AAD7AMQ3"/>
<name>A0AAD7AMQ3_9AGAR</name>
<dbReference type="EMBL" id="JARIHO010000004">
    <property type="protein sequence ID" value="KAJ7363070.1"/>
    <property type="molecule type" value="Genomic_DNA"/>
</dbReference>
<dbReference type="Proteomes" id="UP001218218">
    <property type="component" value="Unassembled WGS sequence"/>
</dbReference>
<proteinExistence type="predicted"/>
<comment type="caution">
    <text evidence="2">The sequence shown here is derived from an EMBL/GenBank/DDBJ whole genome shotgun (WGS) entry which is preliminary data.</text>
</comment>
<evidence type="ECO:0000313" key="2">
    <source>
        <dbReference type="EMBL" id="KAJ7363070.1"/>
    </source>
</evidence>